<feature type="transmembrane region" description="Helical" evidence="5">
    <location>
        <begin position="94"/>
        <end position="112"/>
    </location>
</feature>
<keyword evidence="5" id="KW-0472">Membrane</keyword>
<sequence length="600" mass="67698">MITQNPILSTFSFSSVVQFRQNWIRWAFGFFFLAVCLGLVMRSFHVVEIPYFEYRNILHTHSHLALLGWGHLMLLGGIVFGLVKEKDQVKDYKWLFLGTILSLLGMLFSFPFQGYGVISISFSTLHVLLSYGFAYKLLKVIRSIEKTPATRLIRLAIWFMVISTFGLWSLGPISATLGRMHELYFMTIQWFLHFQLNGWFVLGVLGLILLFFEEKGFKITWTAYQEWILSISVILTFMLAVTWAEPRPIFFQINGLAVIIQLIAYSWILKSVFILLNSNQLKGFAQLLLILALASLVAKAILQGLLVFPSIAVISYSIRMYVIGFLHLVLLGAMTMGVSAVAIARGWISEQPISRLGWILMISGFVITEFLLFLQGTLIWLKMGFLPEYNFWLFLASCLFPLSLAFLFAGLRSNEFSNQSISNSKTRLQKRINPETMRKTMIWSMGVLGILLTSCGGGSGESSNSTATEIAPKEEVKADPKGIGEFKTVEIGEGIDETLAASGKAIVDMKCTACHQLNDKRLVGPGFQGVTNRRRPEWIMNMITNVDVMLDQDPAAQKLLEECLTRMPNQNITLDDARGILEFMRKNDEEKAGQRDAATK</sequence>
<feature type="transmembrane region" description="Helical" evidence="5">
    <location>
        <begin position="356"/>
        <end position="379"/>
    </location>
</feature>
<evidence type="ECO:0000256" key="5">
    <source>
        <dbReference type="SAM" id="Phobius"/>
    </source>
</evidence>
<feature type="transmembrane region" description="Helical" evidence="5">
    <location>
        <begin position="320"/>
        <end position="344"/>
    </location>
</feature>
<dbReference type="InterPro" id="IPR009056">
    <property type="entry name" value="Cyt_c-like_dom"/>
</dbReference>
<dbReference type="Proteomes" id="UP000294535">
    <property type="component" value="Unassembled WGS sequence"/>
</dbReference>
<feature type="transmembrane region" description="Helical" evidence="5">
    <location>
        <begin position="118"/>
        <end position="138"/>
    </location>
</feature>
<keyword evidence="1 4" id="KW-0349">Heme</keyword>
<dbReference type="GO" id="GO:0046872">
    <property type="term" value="F:metal ion binding"/>
    <property type="evidence" value="ECO:0007669"/>
    <property type="project" value="UniProtKB-KW"/>
</dbReference>
<feature type="transmembrane region" description="Helical" evidence="5">
    <location>
        <begin position="391"/>
        <end position="411"/>
    </location>
</feature>
<evidence type="ECO:0000256" key="4">
    <source>
        <dbReference type="PROSITE-ProRule" id="PRU00433"/>
    </source>
</evidence>
<dbReference type="InterPro" id="IPR036909">
    <property type="entry name" value="Cyt_c-like_dom_sf"/>
</dbReference>
<dbReference type="AlphaFoldDB" id="A0A4R6T6I0"/>
<dbReference type="SUPFAM" id="SSF46626">
    <property type="entry name" value="Cytochrome c"/>
    <property type="match status" value="1"/>
</dbReference>
<evidence type="ECO:0000313" key="7">
    <source>
        <dbReference type="EMBL" id="TDQ16558.1"/>
    </source>
</evidence>
<feature type="transmembrane region" description="Helical" evidence="5">
    <location>
        <begin position="150"/>
        <end position="170"/>
    </location>
</feature>
<evidence type="ECO:0000256" key="1">
    <source>
        <dbReference type="ARBA" id="ARBA00022617"/>
    </source>
</evidence>
<keyword evidence="2 4" id="KW-0479">Metal-binding</keyword>
<organism evidence="7 8">
    <name type="scientific">Algoriphagus boseongensis</name>
    <dbReference type="NCBI Taxonomy" id="1442587"/>
    <lineage>
        <taxon>Bacteria</taxon>
        <taxon>Pseudomonadati</taxon>
        <taxon>Bacteroidota</taxon>
        <taxon>Cytophagia</taxon>
        <taxon>Cytophagales</taxon>
        <taxon>Cyclobacteriaceae</taxon>
        <taxon>Algoriphagus</taxon>
    </lineage>
</organism>
<keyword evidence="5" id="KW-0812">Transmembrane</keyword>
<name>A0A4R6T6I0_9BACT</name>
<feature type="transmembrane region" description="Helical" evidence="5">
    <location>
        <begin position="23"/>
        <end position="44"/>
    </location>
</feature>
<feature type="transmembrane region" description="Helical" evidence="5">
    <location>
        <begin position="288"/>
        <end position="314"/>
    </location>
</feature>
<keyword evidence="5" id="KW-1133">Transmembrane helix</keyword>
<evidence type="ECO:0000313" key="8">
    <source>
        <dbReference type="Proteomes" id="UP000294535"/>
    </source>
</evidence>
<dbReference type="GO" id="GO:0009055">
    <property type="term" value="F:electron transfer activity"/>
    <property type="evidence" value="ECO:0007669"/>
    <property type="project" value="InterPro"/>
</dbReference>
<feature type="domain" description="Cytochrome c" evidence="6">
    <location>
        <begin position="498"/>
        <end position="588"/>
    </location>
</feature>
<evidence type="ECO:0000259" key="6">
    <source>
        <dbReference type="PROSITE" id="PS51007"/>
    </source>
</evidence>
<proteinExistence type="predicted"/>
<protein>
    <submittedName>
        <fullName evidence="7">Cytochrome c</fullName>
    </submittedName>
</protein>
<evidence type="ECO:0000256" key="2">
    <source>
        <dbReference type="ARBA" id="ARBA00022723"/>
    </source>
</evidence>
<gene>
    <name evidence="7" type="ORF">DFQ04_2678</name>
</gene>
<keyword evidence="3 4" id="KW-0408">Iron</keyword>
<dbReference type="EMBL" id="SNYF01000007">
    <property type="protein sequence ID" value="TDQ16558.1"/>
    <property type="molecule type" value="Genomic_DNA"/>
</dbReference>
<keyword evidence="8" id="KW-1185">Reference proteome</keyword>
<dbReference type="RefSeq" id="WP_243739689.1">
    <property type="nucleotide sequence ID" value="NZ_SNYF01000007.1"/>
</dbReference>
<feature type="transmembrane region" description="Helical" evidence="5">
    <location>
        <begin position="224"/>
        <end position="243"/>
    </location>
</feature>
<feature type="transmembrane region" description="Helical" evidence="5">
    <location>
        <begin position="249"/>
        <end position="276"/>
    </location>
</feature>
<comment type="caution">
    <text evidence="7">The sequence shown here is derived from an EMBL/GenBank/DDBJ whole genome shotgun (WGS) entry which is preliminary data.</text>
</comment>
<dbReference type="Gene3D" id="1.10.760.10">
    <property type="entry name" value="Cytochrome c-like domain"/>
    <property type="match status" value="1"/>
</dbReference>
<dbReference type="PROSITE" id="PS51007">
    <property type="entry name" value="CYTC"/>
    <property type="match status" value="1"/>
</dbReference>
<feature type="transmembrane region" description="Helical" evidence="5">
    <location>
        <begin position="64"/>
        <end position="82"/>
    </location>
</feature>
<evidence type="ECO:0000256" key="3">
    <source>
        <dbReference type="ARBA" id="ARBA00023004"/>
    </source>
</evidence>
<dbReference type="GO" id="GO:0020037">
    <property type="term" value="F:heme binding"/>
    <property type="evidence" value="ECO:0007669"/>
    <property type="project" value="InterPro"/>
</dbReference>
<reference evidence="7 8" key="1">
    <citation type="submission" date="2019-03" db="EMBL/GenBank/DDBJ databases">
        <title>Genomic Encyclopedia of Type Strains, Phase III (KMG-III): the genomes of soil and plant-associated and newly described type strains.</title>
        <authorList>
            <person name="Whitman W."/>
        </authorList>
    </citation>
    <scope>NUCLEOTIDE SEQUENCE [LARGE SCALE GENOMIC DNA]</scope>
    <source>
        <strain evidence="7 8">CECT 8446</strain>
    </source>
</reference>
<dbReference type="Pfam" id="PF00034">
    <property type="entry name" value="Cytochrom_C"/>
    <property type="match status" value="1"/>
</dbReference>
<feature type="transmembrane region" description="Helical" evidence="5">
    <location>
        <begin position="190"/>
        <end position="212"/>
    </location>
</feature>
<accession>A0A4R6T6I0</accession>